<evidence type="ECO:0000256" key="5">
    <source>
        <dbReference type="ARBA" id="ARBA00022617"/>
    </source>
</evidence>
<dbReference type="RefSeq" id="WP_213756913.1">
    <property type="nucleotide sequence ID" value="NZ_JAHCQH010000021.1"/>
</dbReference>
<keyword evidence="8" id="KW-0249">Electron transport</keyword>
<keyword evidence="5" id="KW-0349">Heme</keyword>
<feature type="transmembrane region" description="Helical" evidence="13">
    <location>
        <begin position="154"/>
        <end position="176"/>
    </location>
</feature>
<keyword evidence="16" id="KW-1185">Reference proteome</keyword>
<comment type="caution">
    <text evidence="15">The sequence shown here is derived from an EMBL/GenBank/DDBJ whole genome shotgun (WGS) entry which is preliminary data.</text>
</comment>
<evidence type="ECO:0000313" key="16">
    <source>
        <dbReference type="Proteomes" id="UP001166585"/>
    </source>
</evidence>
<keyword evidence="7" id="KW-0479">Metal-binding</keyword>
<evidence type="ECO:0000256" key="4">
    <source>
        <dbReference type="ARBA" id="ARBA00022475"/>
    </source>
</evidence>
<dbReference type="PANTHER" id="PTHR30529">
    <property type="entry name" value="CYTOCHROME B561"/>
    <property type="match status" value="1"/>
</dbReference>
<protein>
    <submittedName>
        <fullName evidence="15">Cytochrome b</fullName>
    </submittedName>
</protein>
<feature type="transmembrane region" description="Helical" evidence="13">
    <location>
        <begin position="101"/>
        <end position="120"/>
    </location>
</feature>
<proteinExistence type="inferred from homology"/>
<dbReference type="Pfam" id="PF01292">
    <property type="entry name" value="Ni_hydr_CYTB"/>
    <property type="match status" value="1"/>
</dbReference>
<keyword evidence="10" id="KW-0408">Iron</keyword>
<name>A0ABS5RBT0_9HYPH</name>
<dbReference type="InterPro" id="IPR052168">
    <property type="entry name" value="Cytochrome_b561_oxidase"/>
</dbReference>
<evidence type="ECO:0000256" key="7">
    <source>
        <dbReference type="ARBA" id="ARBA00022723"/>
    </source>
</evidence>
<feature type="transmembrane region" description="Helical" evidence="13">
    <location>
        <begin position="62"/>
        <end position="80"/>
    </location>
</feature>
<gene>
    <name evidence="15" type="ORF">KIP89_17755</name>
</gene>
<dbReference type="EMBL" id="JAHCQH010000021">
    <property type="protein sequence ID" value="MBS9478957.1"/>
    <property type="molecule type" value="Genomic_DNA"/>
</dbReference>
<evidence type="ECO:0000313" key="15">
    <source>
        <dbReference type="EMBL" id="MBS9478957.1"/>
    </source>
</evidence>
<evidence type="ECO:0000256" key="9">
    <source>
        <dbReference type="ARBA" id="ARBA00022989"/>
    </source>
</evidence>
<reference evidence="15" key="1">
    <citation type="submission" date="2021-05" db="EMBL/GenBank/DDBJ databases">
        <authorList>
            <person name="Sun Q."/>
            <person name="Inoue M."/>
        </authorList>
    </citation>
    <scope>NUCLEOTIDE SEQUENCE</scope>
    <source>
        <strain evidence="15">VKM B-3255</strain>
    </source>
</reference>
<comment type="similarity">
    <text evidence="12">Belongs to the cytochrome b561 family.</text>
</comment>
<keyword evidence="9 13" id="KW-1133">Transmembrane helix</keyword>
<dbReference type="InterPro" id="IPR011577">
    <property type="entry name" value="Cyt_b561_bac/Ni-Hgenase"/>
</dbReference>
<comment type="cofactor">
    <cofactor evidence="1">
        <name>heme b</name>
        <dbReference type="ChEBI" id="CHEBI:60344"/>
    </cofactor>
</comment>
<evidence type="ECO:0000256" key="2">
    <source>
        <dbReference type="ARBA" id="ARBA00004651"/>
    </source>
</evidence>
<dbReference type="SUPFAM" id="SSF81342">
    <property type="entry name" value="Transmembrane di-heme cytochromes"/>
    <property type="match status" value="1"/>
</dbReference>
<feature type="domain" description="Cytochrome b561 bacterial/Ni-hydrogenase" evidence="14">
    <location>
        <begin position="14"/>
        <end position="187"/>
    </location>
</feature>
<dbReference type="Proteomes" id="UP001166585">
    <property type="component" value="Unassembled WGS sequence"/>
</dbReference>
<keyword evidence="11 13" id="KW-0472">Membrane</keyword>
<keyword evidence="3" id="KW-0813">Transport</keyword>
<dbReference type="PANTHER" id="PTHR30529:SF1">
    <property type="entry name" value="CYTOCHROME B561 HOMOLOG 2"/>
    <property type="match status" value="1"/>
</dbReference>
<dbReference type="InterPro" id="IPR016174">
    <property type="entry name" value="Di-haem_cyt_TM"/>
</dbReference>
<organism evidence="15 16">
    <name type="scientific">Ancylobacter radicis</name>
    <dbReference type="NCBI Taxonomy" id="2836179"/>
    <lineage>
        <taxon>Bacteria</taxon>
        <taxon>Pseudomonadati</taxon>
        <taxon>Pseudomonadota</taxon>
        <taxon>Alphaproteobacteria</taxon>
        <taxon>Hyphomicrobiales</taxon>
        <taxon>Xanthobacteraceae</taxon>
        <taxon>Ancylobacter</taxon>
    </lineage>
</organism>
<evidence type="ECO:0000256" key="12">
    <source>
        <dbReference type="ARBA" id="ARBA00037975"/>
    </source>
</evidence>
<evidence type="ECO:0000256" key="1">
    <source>
        <dbReference type="ARBA" id="ARBA00001970"/>
    </source>
</evidence>
<comment type="subcellular location">
    <subcellularLocation>
        <location evidence="2">Cell membrane</location>
        <topology evidence="2">Multi-pass membrane protein</topology>
    </subcellularLocation>
</comment>
<evidence type="ECO:0000256" key="11">
    <source>
        <dbReference type="ARBA" id="ARBA00023136"/>
    </source>
</evidence>
<feature type="transmembrane region" description="Helical" evidence="13">
    <location>
        <begin position="21"/>
        <end position="42"/>
    </location>
</feature>
<dbReference type="Gene3D" id="1.20.950.20">
    <property type="entry name" value="Transmembrane di-heme cytochromes, Chain C"/>
    <property type="match status" value="1"/>
</dbReference>
<evidence type="ECO:0000256" key="13">
    <source>
        <dbReference type="SAM" id="Phobius"/>
    </source>
</evidence>
<keyword evidence="4" id="KW-1003">Cell membrane</keyword>
<keyword evidence="6 13" id="KW-0812">Transmembrane</keyword>
<evidence type="ECO:0000259" key="14">
    <source>
        <dbReference type="Pfam" id="PF01292"/>
    </source>
</evidence>
<evidence type="ECO:0000256" key="8">
    <source>
        <dbReference type="ARBA" id="ARBA00022982"/>
    </source>
</evidence>
<evidence type="ECO:0000256" key="6">
    <source>
        <dbReference type="ARBA" id="ARBA00022692"/>
    </source>
</evidence>
<accession>A0ABS5RBT0</accession>
<evidence type="ECO:0000256" key="3">
    <source>
        <dbReference type="ARBA" id="ARBA00022448"/>
    </source>
</evidence>
<sequence length="189" mass="20848">MGPTDRDRAATPARYSFAARLLHWVVAAFVIMLIPLGLYMVARGEATSFDALTGDLYSLHKLLGFIVIWLIALRLLVRLTRRPPAPLATLTPFERIVSASVHGLLYVLLIAVPLLGWAGVSSYPALNIFGLFDLPAILPANEPLANRLFGVHGLLAQILGLLVLLHIAAALMHRFVKRDGLMRRMWPLN</sequence>
<evidence type="ECO:0000256" key="10">
    <source>
        <dbReference type="ARBA" id="ARBA00023004"/>
    </source>
</evidence>